<dbReference type="Pfam" id="PF02824">
    <property type="entry name" value="TGS"/>
    <property type="match status" value="1"/>
</dbReference>
<dbReference type="InterPro" id="IPR033655">
    <property type="entry name" value="TGS_RelA/SpoT"/>
</dbReference>
<dbReference type="Gene3D" id="3.10.20.30">
    <property type="match status" value="1"/>
</dbReference>
<dbReference type="Pfam" id="PF04607">
    <property type="entry name" value="RelA_SpoT"/>
    <property type="match status" value="1"/>
</dbReference>
<name>A0A378VW75_NEIGO</name>
<sequence>MMAKKLRFAEVMDIYGFRVIVNSIPACYAALGTLHTLYQPKPGRFKDYIAIPKSNGYQSLHTILVGPYGLPIEVQIRTREMDAVAEGGIVGHWSYKSDSKTVDQAVLHTNQWLKNILDLQASSANAIEFLEHVKVDLFPNEIYILTPKGKILTLPKGATPVDFAYAVHTDIGHKTVAARVNNVMMPLRTKLKTGDSVEIITSEHAKPNPAWLNFAVSGRARSAIRQYIKILTGTMRSFWERASYKSLVQFAAQRCPAFRRHQRKIPCRSQRQTDFI</sequence>
<dbReference type="FunFam" id="3.10.20.30:FF:000002">
    <property type="entry name" value="GTP pyrophosphokinase (RelA/SpoT)"/>
    <property type="match status" value="1"/>
</dbReference>
<organism evidence="3">
    <name type="scientific">Neisseria gonorrhoeae</name>
    <dbReference type="NCBI Taxonomy" id="485"/>
    <lineage>
        <taxon>Bacteria</taxon>
        <taxon>Pseudomonadati</taxon>
        <taxon>Pseudomonadota</taxon>
        <taxon>Betaproteobacteria</taxon>
        <taxon>Neisseriales</taxon>
        <taxon>Neisseriaceae</taxon>
        <taxon>Neisseria</taxon>
    </lineage>
</organism>
<dbReference type="GO" id="GO:0008728">
    <property type="term" value="F:GTP diphosphokinase activity"/>
    <property type="evidence" value="ECO:0007669"/>
    <property type="project" value="TreeGrafter"/>
</dbReference>
<gene>
    <name evidence="3" type="primary">spoT_2</name>
    <name evidence="3" type="ORF">NCTC11421_00582</name>
</gene>
<dbReference type="InterPro" id="IPR043519">
    <property type="entry name" value="NT_sf"/>
</dbReference>
<dbReference type="PANTHER" id="PTHR21262:SF36">
    <property type="entry name" value="BIFUNCTIONAL (P)PPGPP SYNTHASE_HYDROLASE SPOT"/>
    <property type="match status" value="1"/>
</dbReference>
<dbReference type="AlphaFoldDB" id="A0A378VW75"/>
<dbReference type="CDD" id="cd05399">
    <property type="entry name" value="NT_Rel-Spo_like"/>
    <property type="match status" value="1"/>
</dbReference>
<dbReference type="InterPro" id="IPR012675">
    <property type="entry name" value="Beta-grasp_dom_sf"/>
</dbReference>
<dbReference type="GO" id="GO:0005886">
    <property type="term" value="C:plasma membrane"/>
    <property type="evidence" value="ECO:0007669"/>
    <property type="project" value="TreeGrafter"/>
</dbReference>
<dbReference type="EC" id="3.1.7.2" evidence="3"/>
<dbReference type="InterPro" id="IPR004095">
    <property type="entry name" value="TGS"/>
</dbReference>
<dbReference type="InterPro" id="IPR007685">
    <property type="entry name" value="RelA_SpoT"/>
</dbReference>
<feature type="domain" description="TGS" evidence="2">
    <location>
        <begin position="140"/>
        <end position="201"/>
    </location>
</feature>
<evidence type="ECO:0000256" key="1">
    <source>
        <dbReference type="ARBA" id="ARBA00007476"/>
    </source>
</evidence>
<protein>
    <submittedName>
        <fullName evidence="3">Guanosine-3',5'-bis(Diphosphate) 3'-pyrophosphohydrolase</fullName>
        <ecNumber evidence="3">3.1.7.2</ecNumber>
    </submittedName>
</protein>
<dbReference type="GO" id="GO:0042594">
    <property type="term" value="P:response to starvation"/>
    <property type="evidence" value="ECO:0007669"/>
    <property type="project" value="TreeGrafter"/>
</dbReference>
<dbReference type="EMBL" id="UGRI01000001">
    <property type="protein sequence ID" value="SUA20498.1"/>
    <property type="molecule type" value="Genomic_DNA"/>
</dbReference>
<dbReference type="GO" id="GO:0008893">
    <property type="term" value="F:guanosine-3',5'-bis(diphosphate) 3'-diphosphatase activity"/>
    <property type="evidence" value="ECO:0007669"/>
    <property type="project" value="UniProtKB-EC"/>
</dbReference>
<evidence type="ECO:0000259" key="2">
    <source>
        <dbReference type="PROSITE" id="PS51880"/>
    </source>
</evidence>
<dbReference type="PROSITE" id="PS51880">
    <property type="entry name" value="TGS"/>
    <property type="match status" value="1"/>
</dbReference>
<proteinExistence type="inferred from homology"/>
<dbReference type="SUPFAM" id="SSF81271">
    <property type="entry name" value="TGS-like"/>
    <property type="match status" value="1"/>
</dbReference>
<dbReference type="GO" id="GO:0015969">
    <property type="term" value="P:guanosine tetraphosphate metabolic process"/>
    <property type="evidence" value="ECO:0007669"/>
    <property type="project" value="InterPro"/>
</dbReference>
<keyword evidence="3" id="KW-0378">Hydrolase</keyword>
<accession>A0A378VW75</accession>
<dbReference type="SMART" id="SM00954">
    <property type="entry name" value="RelA_SpoT"/>
    <property type="match status" value="1"/>
</dbReference>
<dbReference type="SUPFAM" id="SSF81301">
    <property type="entry name" value="Nucleotidyltransferase"/>
    <property type="match status" value="1"/>
</dbReference>
<dbReference type="Gene3D" id="3.30.460.10">
    <property type="entry name" value="Beta Polymerase, domain 2"/>
    <property type="match status" value="1"/>
</dbReference>
<dbReference type="InterPro" id="IPR012676">
    <property type="entry name" value="TGS-like"/>
</dbReference>
<reference evidence="3" key="1">
    <citation type="submission" date="2018-06" db="EMBL/GenBank/DDBJ databases">
        <authorList>
            <consortium name="Pathogen Informatics"/>
            <person name="Doyle S."/>
        </authorList>
    </citation>
    <scope>NUCLEOTIDE SEQUENCE [LARGE SCALE GENOMIC DNA]</scope>
    <source>
        <strain evidence="3">NCTC11421</strain>
    </source>
</reference>
<dbReference type="PANTHER" id="PTHR21262">
    <property type="entry name" value="GUANOSINE-3',5'-BIS DIPHOSPHATE 3'-PYROPHOSPHOHYDROLASE"/>
    <property type="match status" value="1"/>
</dbReference>
<comment type="similarity">
    <text evidence="1">Belongs to the RelA/SpoT family.</text>
</comment>
<dbReference type="CDD" id="cd01668">
    <property type="entry name" value="TGS_RSH"/>
    <property type="match status" value="1"/>
</dbReference>
<evidence type="ECO:0000313" key="3">
    <source>
        <dbReference type="EMBL" id="SUA20498.1"/>
    </source>
</evidence>